<reference evidence="1" key="1">
    <citation type="submission" date="2022-10" db="EMBL/GenBank/DDBJ databases">
        <title>Comparative genomic analysis of Cohnella hashimotonis sp. nov., isolated from the International Space Station.</title>
        <authorList>
            <person name="Simpson A."/>
            <person name="Venkateswaran K."/>
        </authorList>
    </citation>
    <scope>NUCLEOTIDE SEQUENCE</scope>
    <source>
        <strain evidence="1">DSM 28161</strain>
    </source>
</reference>
<keyword evidence="2" id="KW-1185">Reference proteome</keyword>
<dbReference type="RefSeq" id="WP_277529298.1">
    <property type="nucleotide sequence ID" value="NZ_JAPDIA010000002.1"/>
</dbReference>
<accession>A0A9X4QR31</accession>
<evidence type="ECO:0000313" key="2">
    <source>
        <dbReference type="Proteomes" id="UP001153404"/>
    </source>
</evidence>
<name>A0A9X4QR31_9BACL</name>
<dbReference type="EMBL" id="JAPDIA010000002">
    <property type="protein sequence ID" value="MDG0808616.1"/>
    <property type="molecule type" value="Genomic_DNA"/>
</dbReference>
<dbReference type="AlphaFoldDB" id="A0A9X4QR31"/>
<organism evidence="1 2">
    <name type="scientific">Cohnella rhizosphaerae</name>
    <dbReference type="NCBI Taxonomy" id="1457232"/>
    <lineage>
        <taxon>Bacteria</taxon>
        <taxon>Bacillati</taxon>
        <taxon>Bacillota</taxon>
        <taxon>Bacilli</taxon>
        <taxon>Bacillales</taxon>
        <taxon>Paenibacillaceae</taxon>
        <taxon>Cohnella</taxon>
    </lineage>
</organism>
<sequence length="123" mass="13828">MNRESERIEERIERGRAFHSESGGAIRGSIGALLACRRFSGGLHIKACIFTCIFCRPTAREKIHANLQANSKRKPENGPMEGITCTFASFVPERIDIGKIRCIFAGFRRNETADDDWLLAPLF</sequence>
<proteinExistence type="predicted"/>
<gene>
    <name evidence="1" type="ORF">OMP40_03840</name>
</gene>
<evidence type="ECO:0000313" key="1">
    <source>
        <dbReference type="EMBL" id="MDG0808616.1"/>
    </source>
</evidence>
<comment type="caution">
    <text evidence="1">The sequence shown here is derived from an EMBL/GenBank/DDBJ whole genome shotgun (WGS) entry which is preliminary data.</text>
</comment>
<dbReference type="Proteomes" id="UP001153404">
    <property type="component" value="Unassembled WGS sequence"/>
</dbReference>
<protein>
    <submittedName>
        <fullName evidence="1">Uncharacterized protein</fullName>
    </submittedName>
</protein>